<evidence type="ECO:0000313" key="3">
    <source>
        <dbReference type="EMBL" id="KCW66335.1"/>
    </source>
</evidence>
<dbReference type="InterPro" id="IPR044700">
    <property type="entry name" value="PIP2/PIPL1"/>
</dbReference>
<dbReference type="GO" id="GO:0045087">
    <property type="term" value="P:innate immune response"/>
    <property type="evidence" value="ECO:0007669"/>
    <property type="project" value="InterPro"/>
</dbReference>
<dbReference type="GO" id="GO:0050793">
    <property type="term" value="P:regulation of developmental process"/>
    <property type="evidence" value="ECO:0007669"/>
    <property type="project" value="InterPro"/>
</dbReference>
<dbReference type="AlphaFoldDB" id="A0A059BKV9"/>
<accession>A0A059BKV9</accession>
<dbReference type="OMA" id="ARNTKSC"/>
<evidence type="ECO:0000256" key="1">
    <source>
        <dbReference type="SAM" id="MobiDB-lite"/>
    </source>
</evidence>
<protein>
    <submittedName>
        <fullName evidence="3">Uncharacterized protein</fullName>
    </submittedName>
</protein>
<keyword evidence="2" id="KW-0732">Signal</keyword>
<sequence length="94" mass="9423">MARNTKSCFAAACVLLLLALFVSSSLLVSEARPLSNVVAASVSGGTVKKGIQVLIEELYVGVIKAEGGPSPGGKGHAYPGVAFKNSGPSPGEGH</sequence>
<dbReference type="PANTHER" id="PTHR34663">
    <property type="entry name" value="OS06G0637400 PROTEIN"/>
    <property type="match status" value="1"/>
</dbReference>
<dbReference type="InParanoid" id="A0A059BKV9"/>
<dbReference type="EMBL" id="KK198758">
    <property type="protein sequence ID" value="KCW66335.1"/>
    <property type="molecule type" value="Genomic_DNA"/>
</dbReference>
<organism evidence="3">
    <name type="scientific">Eucalyptus grandis</name>
    <name type="common">Flooded gum</name>
    <dbReference type="NCBI Taxonomy" id="71139"/>
    <lineage>
        <taxon>Eukaryota</taxon>
        <taxon>Viridiplantae</taxon>
        <taxon>Streptophyta</taxon>
        <taxon>Embryophyta</taxon>
        <taxon>Tracheophyta</taxon>
        <taxon>Spermatophyta</taxon>
        <taxon>Magnoliopsida</taxon>
        <taxon>eudicotyledons</taxon>
        <taxon>Gunneridae</taxon>
        <taxon>Pentapetalae</taxon>
        <taxon>rosids</taxon>
        <taxon>malvids</taxon>
        <taxon>Myrtales</taxon>
        <taxon>Myrtaceae</taxon>
        <taxon>Myrtoideae</taxon>
        <taxon>Eucalypteae</taxon>
        <taxon>Eucalyptus</taxon>
    </lineage>
</organism>
<name>A0A059BKV9_EUCGR</name>
<gene>
    <name evidence="3" type="ORF">EUGRSUZ_F00161</name>
</gene>
<evidence type="ECO:0000256" key="2">
    <source>
        <dbReference type="SAM" id="SignalP"/>
    </source>
</evidence>
<proteinExistence type="predicted"/>
<feature type="chain" id="PRO_5001568540" evidence="2">
    <location>
        <begin position="25"/>
        <end position="94"/>
    </location>
</feature>
<dbReference type="PANTHER" id="PTHR34663:SF11">
    <property type="entry name" value="DERMOKINE-LIKE"/>
    <property type="match status" value="1"/>
</dbReference>
<feature type="signal peptide" evidence="2">
    <location>
        <begin position="1"/>
        <end position="24"/>
    </location>
</feature>
<dbReference type="Gramene" id="KCW66335">
    <property type="protein sequence ID" value="KCW66335"/>
    <property type="gene ID" value="EUGRSUZ_F00161"/>
</dbReference>
<reference evidence="3" key="1">
    <citation type="submission" date="2013-07" db="EMBL/GenBank/DDBJ databases">
        <title>The genome of Eucalyptus grandis.</title>
        <authorList>
            <person name="Schmutz J."/>
            <person name="Hayes R."/>
            <person name="Myburg A."/>
            <person name="Tuskan G."/>
            <person name="Grattapaglia D."/>
            <person name="Rokhsar D.S."/>
        </authorList>
    </citation>
    <scope>NUCLEOTIDE SEQUENCE</scope>
    <source>
        <tissue evidence="3">Leaf extractions</tissue>
    </source>
</reference>
<feature type="region of interest" description="Disordered" evidence="1">
    <location>
        <begin position="70"/>
        <end position="94"/>
    </location>
</feature>